<keyword evidence="3" id="KW-1185">Reference proteome</keyword>
<proteinExistence type="predicted"/>
<evidence type="ECO:0000256" key="1">
    <source>
        <dbReference type="SAM" id="MobiDB-lite"/>
    </source>
</evidence>
<organism evidence="2 3">
    <name type="scientific">Pleurodeles waltl</name>
    <name type="common">Iberian ribbed newt</name>
    <dbReference type="NCBI Taxonomy" id="8319"/>
    <lineage>
        <taxon>Eukaryota</taxon>
        <taxon>Metazoa</taxon>
        <taxon>Chordata</taxon>
        <taxon>Craniata</taxon>
        <taxon>Vertebrata</taxon>
        <taxon>Euteleostomi</taxon>
        <taxon>Amphibia</taxon>
        <taxon>Batrachia</taxon>
        <taxon>Caudata</taxon>
        <taxon>Salamandroidea</taxon>
        <taxon>Salamandridae</taxon>
        <taxon>Pleurodelinae</taxon>
        <taxon>Pleurodeles</taxon>
    </lineage>
</organism>
<evidence type="ECO:0000313" key="3">
    <source>
        <dbReference type="Proteomes" id="UP001066276"/>
    </source>
</evidence>
<feature type="compositionally biased region" description="Low complexity" evidence="1">
    <location>
        <begin position="58"/>
        <end position="69"/>
    </location>
</feature>
<feature type="region of interest" description="Disordered" evidence="1">
    <location>
        <begin position="40"/>
        <end position="118"/>
    </location>
</feature>
<sequence length="249" mass="28033">MLLGSNLKWWIGLPRIHCGRMVLQKNNTIRARRLGGLARKSVGSGRPETRLDRPRPLGGWAQGAAAISGAAGGPRRVGSQCTPRGGETVGPWRRRGDDPLPNSQLSDPPPDNQPPLTKGDIQLLLTAFHKDINVLRQDFMRTLSDLDESVRQIDSRLTTVELNSADQVLEDADRTTRIEKLETNYTLLQDKLDDLENRSRRNHIRIRRISANPTSELETHVQALFTHMLGPDCDQLVLLIRTHWVFSTY</sequence>
<evidence type="ECO:0000313" key="2">
    <source>
        <dbReference type="EMBL" id="KAJ1108255.1"/>
    </source>
</evidence>
<reference evidence="2" key="1">
    <citation type="journal article" date="2022" name="bioRxiv">
        <title>Sequencing and chromosome-scale assembly of the giantPleurodeles waltlgenome.</title>
        <authorList>
            <person name="Brown T."/>
            <person name="Elewa A."/>
            <person name="Iarovenko S."/>
            <person name="Subramanian E."/>
            <person name="Araus A.J."/>
            <person name="Petzold A."/>
            <person name="Susuki M."/>
            <person name="Suzuki K.-i.T."/>
            <person name="Hayashi T."/>
            <person name="Toyoda A."/>
            <person name="Oliveira C."/>
            <person name="Osipova E."/>
            <person name="Leigh N.D."/>
            <person name="Simon A."/>
            <person name="Yun M.H."/>
        </authorList>
    </citation>
    <scope>NUCLEOTIDE SEQUENCE</scope>
    <source>
        <strain evidence="2">20211129_DDA</strain>
        <tissue evidence="2">Liver</tissue>
    </source>
</reference>
<protein>
    <submittedName>
        <fullName evidence="2">Uncharacterized protein</fullName>
    </submittedName>
</protein>
<gene>
    <name evidence="2" type="ORF">NDU88_005635</name>
</gene>
<dbReference type="Proteomes" id="UP001066276">
    <property type="component" value="Chromosome 9"/>
</dbReference>
<name>A0AAV7MWX1_PLEWA</name>
<comment type="caution">
    <text evidence="2">The sequence shown here is derived from an EMBL/GenBank/DDBJ whole genome shotgun (WGS) entry which is preliminary data.</text>
</comment>
<accession>A0AAV7MWX1</accession>
<dbReference type="AlphaFoldDB" id="A0AAV7MWX1"/>
<dbReference type="EMBL" id="JANPWB010000013">
    <property type="protein sequence ID" value="KAJ1108255.1"/>
    <property type="molecule type" value="Genomic_DNA"/>
</dbReference>